<keyword evidence="6" id="KW-0408">Iron</keyword>
<dbReference type="PANTHER" id="PTHR43112">
    <property type="entry name" value="FERREDOXIN"/>
    <property type="match status" value="1"/>
</dbReference>
<feature type="compositionally biased region" description="Acidic residues" evidence="9">
    <location>
        <begin position="79"/>
        <end position="94"/>
    </location>
</feature>
<dbReference type="InterPro" id="IPR012675">
    <property type="entry name" value="Beta-grasp_dom_sf"/>
</dbReference>
<keyword evidence="7" id="KW-0411">Iron-sulfur</keyword>
<comment type="similarity">
    <text evidence="1">Belongs to the 2Fe2S plant-type ferredoxin family.</text>
</comment>
<dbReference type="Proteomes" id="UP000054387">
    <property type="component" value="Unassembled WGS sequence"/>
</dbReference>
<protein>
    <submittedName>
        <fullName evidence="12">Ferredoxin</fullName>
    </submittedName>
</protein>
<keyword evidence="13" id="KW-1185">Reference proteome</keyword>
<evidence type="ECO:0000256" key="1">
    <source>
        <dbReference type="ARBA" id="ARBA00007874"/>
    </source>
</evidence>
<dbReference type="InterPro" id="IPR036010">
    <property type="entry name" value="2Fe-2S_ferredoxin-like_sf"/>
</dbReference>
<dbReference type="Pfam" id="PF00111">
    <property type="entry name" value="Fer2"/>
    <property type="match status" value="1"/>
</dbReference>
<dbReference type="RefSeq" id="WP_058579986.1">
    <property type="nucleotide sequence ID" value="NZ_LOPU01000002.1"/>
</dbReference>
<reference evidence="12 13" key="1">
    <citation type="submission" date="2015-12" db="EMBL/GenBank/DDBJ databases">
        <title>Haloprofundus marisrubri gen. nov., sp. nov., an extremely halophilic archaeon isolated from the Discovery deep brine-seawater interface in the Red Sea.</title>
        <authorList>
            <person name="Zhang G."/>
            <person name="Stingl U."/>
            <person name="Rashid M."/>
        </authorList>
    </citation>
    <scope>NUCLEOTIDE SEQUENCE [LARGE SCALE GENOMIC DNA]</scope>
    <source>
        <strain evidence="12 13">SB9</strain>
    </source>
</reference>
<dbReference type="SMART" id="SM00271">
    <property type="entry name" value="DnaJ"/>
    <property type="match status" value="1"/>
</dbReference>
<dbReference type="CDD" id="cd00207">
    <property type="entry name" value="fer2"/>
    <property type="match status" value="1"/>
</dbReference>
<dbReference type="Gene3D" id="1.10.287.110">
    <property type="entry name" value="DnaJ domain"/>
    <property type="match status" value="1"/>
</dbReference>
<keyword evidence="3" id="KW-0001">2Fe-2S</keyword>
<dbReference type="PANTHER" id="PTHR43112:SF3">
    <property type="entry name" value="FERREDOXIN-2, CHLOROPLASTIC"/>
    <property type="match status" value="1"/>
</dbReference>
<name>A0A0W1REM5_9EURY</name>
<dbReference type="InterPro" id="IPR053441">
    <property type="entry name" value="2Fe2S_Ferredoxin"/>
</dbReference>
<evidence type="ECO:0000313" key="13">
    <source>
        <dbReference type="Proteomes" id="UP000054387"/>
    </source>
</evidence>
<evidence type="ECO:0000256" key="6">
    <source>
        <dbReference type="ARBA" id="ARBA00023004"/>
    </source>
</evidence>
<evidence type="ECO:0000256" key="3">
    <source>
        <dbReference type="ARBA" id="ARBA00022714"/>
    </source>
</evidence>
<dbReference type="PROSITE" id="PS50076">
    <property type="entry name" value="DNAJ_2"/>
    <property type="match status" value="1"/>
</dbReference>
<accession>A0A0W1REM5</accession>
<organism evidence="12 13">
    <name type="scientific">Haloprofundus marisrubri</name>
    <dbReference type="NCBI Taxonomy" id="1514971"/>
    <lineage>
        <taxon>Archaea</taxon>
        <taxon>Methanobacteriati</taxon>
        <taxon>Methanobacteriota</taxon>
        <taxon>Stenosarchaea group</taxon>
        <taxon>Halobacteria</taxon>
        <taxon>Halobacteriales</taxon>
        <taxon>Haloferacaceae</taxon>
        <taxon>Haloprofundus</taxon>
    </lineage>
</organism>
<proteinExistence type="inferred from homology"/>
<evidence type="ECO:0000256" key="9">
    <source>
        <dbReference type="SAM" id="MobiDB-lite"/>
    </source>
</evidence>
<evidence type="ECO:0000256" key="2">
    <source>
        <dbReference type="ARBA" id="ARBA00022448"/>
    </source>
</evidence>
<dbReference type="NCBIfam" id="NF041393">
    <property type="entry name" value="Frdxn_Halo"/>
    <property type="match status" value="1"/>
</dbReference>
<dbReference type="InterPro" id="IPR001041">
    <property type="entry name" value="2Fe-2S_ferredoxin-type"/>
</dbReference>
<evidence type="ECO:0000259" key="10">
    <source>
        <dbReference type="PROSITE" id="PS50076"/>
    </source>
</evidence>
<dbReference type="SUPFAM" id="SSF54292">
    <property type="entry name" value="2Fe-2S ferredoxin-like"/>
    <property type="match status" value="1"/>
</dbReference>
<keyword evidence="4" id="KW-0479">Metal-binding</keyword>
<dbReference type="PROSITE" id="PS00197">
    <property type="entry name" value="2FE2S_FER_1"/>
    <property type="match status" value="1"/>
</dbReference>
<evidence type="ECO:0000256" key="7">
    <source>
        <dbReference type="ARBA" id="ARBA00023014"/>
    </source>
</evidence>
<dbReference type="OrthoDB" id="195646at2157"/>
<keyword evidence="5" id="KW-0249">Electron transport</keyword>
<dbReference type="AlphaFoldDB" id="A0A0W1REM5"/>
<dbReference type="InterPro" id="IPR006058">
    <property type="entry name" value="2Fe2S_fd_BS"/>
</dbReference>
<evidence type="ECO:0000256" key="5">
    <source>
        <dbReference type="ARBA" id="ARBA00022982"/>
    </source>
</evidence>
<feature type="region of interest" description="Disordered" evidence="9">
    <location>
        <begin position="58"/>
        <end position="96"/>
    </location>
</feature>
<evidence type="ECO:0000256" key="4">
    <source>
        <dbReference type="ARBA" id="ARBA00022723"/>
    </source>
</evidence>
<keyword evidence="2" id="KW-0813">Transport</keyword>
<feature type="compositionally biased region" description="Acidic residues" evidence="9">
    <location>
        <begin position="58"/>
        <end position="70"/>
    </location>
</feature>
<dbReference type="Pfam" id="PF00226">
    <property type="entry name" value="DnaJ"/>
    <property type="match status" value="1"/>
</dbReference>
<dbReference type="STRING" id="1514971.AUR64_03090"/>
<dbReference type="InterPro" id="IPR036869">
    <property type="entry name" value="J_dom_sf"/>
</dbReference>
<dbReference type="InterPro" id="IPR001623">
    <property type="entry name" value="DnaJ_domain"/>
</dbReference>
<feature type="domain" description="J" evidence="10">
    <location>
        <begin position="3"/>
        <end position="56"/>
    </location>
</feature>
<dbReference type="PROSITE" id="PS51085">
    <property type="entry name" value="2FE2S_FER_2"/>
    <property type="match status" value="1"/>
</dbReference>
<dbReference type="GO" id="GO:0046872">
    <property type="term" value="F:metal ion binding"/>
    <property type="evidence" value="ECO:0007669"/>
    <property type="project" value="UniProtKB-KW"/>
</dbReference>
<feature type="domain" description="2Fe-2S ferredoxin-type" evidence="11">
    <location>
        <begin position="124"/>
        <end position="214"/>
    </location>
</feature>
<dbReference type="EMBL" id="LOPU01000002">
    <property type="protein sequence ID" value="KTG11606.1"/>
    <property type="molecule type" value="Genomic_DNA"/>
</dbReference>
<evidence type="ECO:0000259" key="11">
    <source>
        <dbReference type="PROSITE" id="PS51085"/>
    </source>
</evidence>
<dbReference type="GO" id="GO:0051537">
    <property type="term" value="F:2 iron, 2 sulfur cluster binding"/>
    <property type="evidence" value="ECO:0007669"/>
    <property type="project" value="UniProtKB-KW"/>
</dbReference>
<sequence length="235" mass="25900">MASPFDVLEVDSDADDEEIERAYRRRVKEAHPDHGGSAREFQLVYTAYRQVMAGNTDAELEVASEADADERDTASAAESEADPSAPEEEPEPEETGSKVEFLNYEILADHGWQIDDDDLFEKASEANLDQGDYGRFFVQPRENLLEAAENRGFSWPYSCRGGACANCAIAVVDGAVEMPSNHILPSSMTDSGIQLSCISRPVTDEMKVVYNVKSLPGLDELRLPSDPFDNAQLND</sequence>
<evidence type="ECO:0000256" key="8">
    <source>
        <dbReference type="ARBA" id="ARBA00034078"/>
    </source>
</evidence>
<gene>
    <name evidence="12" type="ORF">AUR64_03090</name>
</gene>
<comment type="caution">
    <text evidence="12">The sequence shown here is derived from an EMBL/GenBank/DDBJ whole genome shotgun (WGS) entry which is preliminary data.</text>
</comment>
<evidence type="ECO:0000313" key="12">
    <source>
        <dbReference type="EMBL" id="KTG11606.1"/>
    </source>
</evidence>
<dbReference type="SUPFAM" id="SSF46565">
    <property type="entry name" value="Chaperone J-domain"/>
    <property type="match status" value="1"/>
</dbReference>
<dbReference type="Gene3D" id="3.10.20.30">
    <property type="match status" value="1"/>
</dbReference>
<comment type="cofactor">
    <cofactor evidence="8">
        <name>[2Fe-2S] cluster</name>
        <dbReference type="ChEBI" id="CHEBI:190135"/>
    </cofactor>
</comment>
<dbReference type="CDD" id="cd06257">
    <property type="entry name" value="DnaJ"/>
    <property type="match status" value="1"/>
</dbReference>